<protein>
    <submittedName>
        <fullName evidence="1">GrpB-like predicted nucleotidyltransferase (UPF0157 family)</fullName>
    </submittedName>
</protein>
<accession>A0A4R6IUK7</accession>
<organism evidence="1 2">
    <name type="scientific">Sediminibacterium goheungense</name>
    <dbReference type="NCBI Taxonomy" id="1086393"/>
    <lineage>
        <taxon>Bacteria</taxon>
        <taxon>Pseudomonadati</taxon>
        <taxon>Bacteroidota</taxon>
        <taxon>Chitinophagia</taxon>
        <taxon>Chitinophagales</taxon>
        <taxon>Chitinophagaceae</taxon>
        <taxon>Sediminibacterium</taxon>
    </lineage>
</organism>
<evidence type="ECO:0000313" key="2">
    <source>
        <dbReference type="Proteomes" id="UP000295741"/>
    </source>
</evidence>
<keyword evidence="1" id="KW-0808">Transferase</keyword>
<comment type="caution">
    <text evidence="1">The sequence shown here is derived from an EMBL/GenBank/DDBJ whole genome shotgun (WGS) entry which is preliminary data.</text>
</comment>
<dbReference type="PANTHER" id="PTHR34822:SF1">
    <property type="entry name" value="GRPB FAMILY PROTEIN"/>
    <property type="match status" value="1"/>
</dbReference>
<sequence length="177" mass="20581">MLIEKYNPDWIQQFENIKQAISNALDGATHTIEHVGSTAVPELDAKPIIDLDIIYTNEEEFLSIKTALEKIGYFHNGNQGIEEREAFKRNGKLLHPILDTIPHHLYVCPAHSKALERHLLSRNYLRKHEWARIQYQQMKYEIAERAGQDRKKYAALKELTVNDFIDTIIAEEKNKTT</sequence>
<dbReference type="Pfam" id="PF04229">
    <property type="entry name" value="GrpB"/>
    <property type="match status" value="1"/>
</dbReference>
<reference evidence="1 2" key="1">
    <citation type="submission" date="2019-03" db="EMBL/GenBank/DDBJ databases">
        <title>Genomic Encyclopedia of Archaeal and Bacterial Type Strains, Phase II (KMG-II): from individual species to whole genera.</title>
        <authorList>
            <person name="Goeker M."/>
        </authorList>
    </citation>
    <scope>NUCLEOTIDE SEQUENCE [LARGE SCALE GENOMIC DNA]</scope>
    <source>
        <strain evidence="1 2">DSM 28323</strain>
    </source>
</reference>
<dbReference type="Proteomes" id="UP000295741">
    <property type="component" value="Unassembled WGS sequence"/>
</dbReference>
<name>A0A4R6IUK7_9BACT</name>
<dbReference type="EMBL" id="SNWP01000011">
    <property type="protein sequence ID" value="TDO26294.1"/>
    <property type="molecule type" value="Genomic_DNA"/>
</dbReference>
<proteinExistence type="predicted"/>
<dbReference type="InterPro" id="IPR007344">
    <property type="entry name" value="GrpB/CoaE"/>
</dbReference>
<dbReference type="Gene3D" id="3.30.460.10">
    <property type="entry name" value="Beta Polymerase, domain 2"/>
    <property type="match status" value="1"/>
</dbReference>
<gene>
    <name evidence="1" type="ORF">BC659_1600</name>
</gene>
<dbReference type="GO" id="GO:0016740">
    <property type="term" value="F:transferase activity"/>
    <property type="evidence" value="ECO:0007669"/>
    <property type="project" value="UniProtKB-KW"/>
</dbReference>
<keyword evidence="2" id="KW-1185">Reference proteome</keyword>
<dbReference type="InterPro" id="IPR043519">
    <property type="entry name" value="NT_sf"/>
</dbReference>
<dbReference type="PANTHER" id="PTHR34822">
    <property type="entry name" value="GRPB DOMAIN PROTEIN (AFU_ORTHOLOGUE AFUA_1G01530)"/>
    <property type="match status" value="1"/>
</dbReference>
<dbReference type="RefSeq" id="WP_133474156.1">
    <property type="nucleotide sequence ID" value="NZ_SNWP01000011.1"/>
</dbReference>
<dbReference type="AlphaFoldDB" id="A0A4R6IUK7"/>
<evidence type="ECO:0000313" key="1">
    <source>
        <dbReference type="EMBL" id="TDO26294.1"/>
    </source>
</evidence>
<dbReference type="OrthoDB" id="9799092at2"/>
<dbReference type="SUPFAM" id="SSF81301">
    <property type="entry name" value="Nucleotidyltransferase"/>
    <property type="match status" value="1"/>
</dbReference>